<gene>
    <name evidence="3" type="ORF">CHU93_09780</name>
</gene>
<evidence type="ECO:0000256" key="1">
    <source>
        <dbReference type="SAM" id="MobiDB-lite"/>
    </source>
</evidence>
<evidence type="ECO:0000313" key="4">
    <source>
        <dbReference type="Proteomes" id="UP000216991"/>
    </source>
</evidence>
<dbReference type="GO" id="GO:0004197">
    <property type="term" value="F:cysteine-type endopeptidase activity"/>
    <property type="evidence" value="ECO:0007669"/>
    <property type="project" value="InterPro"/>
</dbReference>
<dbReference type="OrthoDB" id="5489622at2"/>
<dbReference type="Gene3D" id="3.40.50.1460">
    <property type="match status" value="1"/>
</dbReference>
<reference evidence="3 4" key="1">
    <citation type="submission" date="2017-07" db="EMBL/GenBank/DDBJ databases">
        <title>Sandarakinorhabdus cyanobacteriorum sp. nov., a novel bacterium isolated from cyanobacterial aggregates in a eutrophic lake.</title>
        <authorList>
            <person name="Cai H."/>
        </authorList>
    </citation>
    <scope>NUCLEOTIDE SEQUENCE [LARGE SCALE GENOMIC DNA]</scope>
    <source>
        <strain evidence="3 4">TH057</strain>
    </source>
</reference>
<dbReference type="InterPro" id="IPR050452">
    <property type="entry name" value="Metacaspase"/>
</dbReference>
<evidence type="ECO:0000259" key="2">
    <source>
        <dbReference type="Pfam" id="PF00656"/>
    </source>
</evidence>
<dbReference type="Proteomes" id="UP000216991">
    <property type="component" value="Unassembled WGS sequence"/>
</dbReference>
<accession>A0A255YEX3</accession>
<dbReference type="InterPro" id="IPR029030">
    <property type="entry name" value="Caspase-like_dom_sf"/>
</dbReference>
<dbReference type="PANTHER" id="PTHR48104:SF30">
    <property type="entry name" value="METACASPASE-1"/>
    <property type="match status" value="1"/>
</dbReference>
<name>A0A255YEX3_9SPHN</name>
<dbReference type="Pfam" id="PF00656">
    <property type="entry name" value="Peptidase_C14"/>
    <property type="match status" value="1"/>
</dbReference>
<feature type="domain" description="Peptidase C14 caspase" evidence="2">
    <location>
        <begin position="85"/>
        <end position="356"/>
    </location>
</feature>
<dbReference type="SUPFAM" id="SSF52129">
    <property type="entry name" value="Caspase-like"/>
    <property type="match status" value="1"/>
</dbReference>
<protein>
    <recommendedName>
        <fullName evidence="2">Peptidase C14 caspase domain-containing protein</fullName>
    </recommendedName>
</protein>
<dbReference type="EMBL" id="NOXT01000112">
    <property type="protein sequence ID" value="OYQ27759.1"/>
    <property type="molecule type" value="Genomic_DNA"/>
</dbReference>
<dbReference type="GO" id="GO:0006508">
    <property type="term" value="P:proteolysis"/>
    <property type="evidence" value="ECO:0007669"/>
    <property type="project" value="InterPro"/>
</dbReference>
<evidence type="ECO:0000313" key="3">
    <source>
        <dbReference type="EMBL" id="OYQ27759.1"/>
    </source>
</evidence>
<sequence length="699" mass="72389">MAALCRAAGAQPGGHGGQRRHDLAAARRAADDANRDGAATPAGAQPVRFQPAPVAGAAQGPAMIRLLAGLWLLLMPLAPATAAVRAVFVGIDDYRFSTSRGFANAGFANLAGAVADVNRIRQALGQALGVDFGPMPARPGCQQVGDAAITLVNHCATRDRILAAWDYVIAQSRPQDIVILYFAGHGSRFIDGKVLDQASRYNSTLMPHDARDPEAENLAQNDIIDHEVRSVIDAATRRGVRVITIFDSCNSGTASRDGNSASRSAPSLAVEGLTPRRAPAQYGNLGAWRVHLAASGDGQDARESGKVDQRAGVFTSALARALAAMPDASFADIAARVAVEVRAVTNGQQVPHAEGALRASLSGNEIKVPLYRVVNDNSGLFLVGGQLLGVTRGSRFALYAGTSAALAGDGVTAMRAVVTNVRGAVAQLQLEGPAPADLPAELVARELGHEFGGRVLPLRVDDPAAAPVAAALGFVRLAPNAGLILQRGDDAMLLSRSGGPMLARLPLPGDPAFPDRLQAALGKIARVEQWLAALRGGEDLCLAVSNAESRGYNPASCPIGPPPASVTLAKTKSIRLGLVNRSPQPRQLYVFYVGPKYDVTLVLPAFGGRDEPVLPGGNLRDAAGIFPADLGDVRVVALSSNLALDATALEQTATDVIDADACLSAVAAAYCKPVSASRSGGLGDINGWSAVVIPARVLP</sequence>
<dbReference type="AlphaFoldDB" id="A0A255YEX3"/>
<feature type="compositionally biased region" description="Basic and acidic residues" evidence="1">
    <location>
        <begin position="19"/>
        <end position="35"/>
    </location>
</feature>
<proteinExistence type="predicted"/>
<feature type="region of interest" description="Disordered" evidence="1">
    <location>
        <begin position="8"/>
        <end position="46"/>
    </location>
</feature>
<dbReference type="InterPro" id="IPR011600">
    <property type="entry name" value="Pept_C14_caspase"/>
</dbReference>
<comment type="caution">
    <text evidence="3">The sequence shown here is derived from an EMBL/GenBank/DDBJ whole genome shotgun (WGS) entry which is preliminary data.</text>
</comment>
<dbReference type="PANTHER" id="PTHR48104">
    <property type="entry name" value="METACASPASE-4"/>
    <property type="match status" value="1"/>
</dbReference>
<dbReference type="GO" id="GO:0005737">
    <property type="term" value="C:cytoplasm"/>
    <property type="evidence" value="ECO:0007669"/>
    <property type="project" value="TreeGrafter"/>
</dbReference>
<organism evidence="3 4">
    <name type="scientific">Sandarakinorhabdus cyanobacteriorum</name>
    <dbReference type="NCBI Taxonomy" id="1981098"/>
    <lineage>
        <taxon>Bacteria</taxon>
        <taxon>Pseudomonadati</taxon>
        <taxon>Pseudomonadota</taxon>
        <taxon>Alphaproteobacteria</taxon>
        <taxon>Sphingomonadales</taxon>
        <taxon>Sphingosinicellaceae</taxon>
        <taxon>Sandarakinorhabdus</taxon>
    </lineage>
</organism>
<keyword evidence="4" id="KW-1185">Reference proteome</keyword>